<evidence type="ECO:0000313" key="3">
    <source>
        <dbReference type="EMBL" id="EGE07933.1"/>
    </source>
</evidence>
<feature type="compositionally biased region" description="Low complexity" evidence="1">
    <location>
        <begin position="608"/>
        <end position="626"/>
    </location>
</feature>
<keyword evidence="4" id="KW-1185">Reference proteome</keyword>
<sequence length="642" mass="70301">MRKKQMANRPKFLMEGLPSRLGDPLYPLFTVALLTSQSLSHLGYSGSASSRLSPHTENRDHCPGDFLPSPPSSLSQFQLHEGRSPLERGKDRPCHFQGQLPFGGEQNLMSQRPYASNSPSDETSQPTSQLLTSTSRSAPTQDEVERVDPQVQHSTQGHPPNRSGSIRGDETPPELAHTRRPTSSSQNVAPQQRSRSLGMQAILNPSTHSPTEPISRQGSREPLGSPTSTATSPSAHIHGTPSPVQPPAQPTRHYHYESFNMSPRVERRMLTPKSPAVRAASLGSGRYPPVPGTINAMQSPFLQSPPPPRFAEGAPRLNVDSASSTVPSRLTQPRRTTHAANIFYDQRPPPNSQSQEISPRTPQSSYSSFSQASPAPVPPAHIQQQHQHPAPISNPAMSGSSRSAIAQSLFGDRTGDPANVPPWSIPLVLDTDSGSIKAKIKREKNSSASKRFRQRKKAVEEEQMQTIRRQEEEIRSLTEERDFYLRERNFFRDMYSRTPGAQIPQRPPSPRTFKSRATSLASDDEGERTSADPDDRGRGAGGRNVRQRTGAGPIHLPYPGSQTPSPFVSTSTISPATQTPPAPSYPLSYPSTWRAPPVNTTSQPGDITSTTSPAAQTSPHESQQQQPGPPFPHPQQQHQHEQ</sequence>
<feature type="compositionally biased region" description="Low complexity" evidence="1">
    <location>
        <begin position="123"/>
        <end position="135"/>
    </location>
</feature>
<feature type="compositionally biased region" description="Basic and acidic residues" evidence="1">
    <location>
        <begin position="54"/>
        <end position="63"/>
    </location>
</feature>
<dbReference type="HOGENOM" id="CLU_438673_0_0_1"/>
<evidence type="ECO:0000313" key="4">
    <source>
        <dbReference type="Proteomes" id="UP000009169"/>
    </source>
</evidence>
<evidence type="ECO:0000259" key="2">
    <source>
        <dbReference type="PROSITE" id="PS00036"/>
    </source>
</evidence>
<feature type="compositionally biased region" description="Polar residues" evidence="1">
    <location>
        <begin position="560"/>
        <end position="577"/>
    </location>
</feature>
<dbReference type="EMBL" id="DS995768">
    <property type="protein sequence ID" value="EGE07933.1"/>
    <property type="molecule type" value="Genomic_DNA"/>
</dbReference>
<name>F2Q1B5_TRIEC</name>
<dbReference type="Gene3D" id="1.20.5.170">
    <property type="match status" value="1"/>
</dbReference>
<reference evidence="4" key="1">
    <citation type="journal article" date="2012" name="MBio">
        <title>Comparative genome analysis of Trichophyton rubrum and related dermatophytes reveals candidate genes involved in infection.</title>
        <authorList>
            <person name="Martinez D.A."/>
            <person name="Oliver B.G."/>
            <person name="Graeser Y."/>
            <person name="Goldberg J.M."/>
            <person name="Li W."/>
            <person name="Martinez-Rossi N.M."/>
            <person name="Monod M."/>
            <person name="Shelest E."/>
            <person name="Barton R.C."/>
            <person name="Birch E."/>
            <person name="Brakhage A.A."/>
            <person name="Chen Z."/>
            <person name="Gurr S.J."/>
            <person name="Heiman D."/>
            <person name="Heitman J."/>
            <person name="Kosti I."/>
            <person name="Rossi A."/>
            <person name="Saif S."/>
            <person name="Samalova M."/>
            <person name="Saunders C.W."/>
            <person name="Shea T."/>
            <person name="Summerbell R.C."/>
            <person name="Xu J."/>
            <person name="Young S."/>
            <person name="Zeng Q."/>
            <person name="Birren B.W."/>
            <person name="Cuomo C.A."/>
            <person name="White T.C."/>
        </authorList>
    </citation>
    <scope>NUCLEOTIDE SEQUENCE [LARGE SCALE GENOMIC DNA]</scope>
    <source>
        <strain evidence="4">ATCC MYA-4606 / CBS 127.97</strain>
    </source>
</reference>
<dbReference type="InterPro" id="IPR004827">
    <property type="entry name" value="bZIP"/>
</dbReference>
<dbReference type="GO" id="GO:0003700">
    <property type="term" value="F:DNA-binding transcription factor activity"/>
    <property type="evidence" value="ECO:0007669"/>
    <property type="project" value="InterPro"/>
</dbReference>
<dbReference type="PROSITE" id="PS00036">
    <property type="entry name" value="BZIP_BASIC"/>
    <property type="match status" value="1"/>
</dbReference>
<dbReference type="Proteomes" id="UP000009169">
    <property type="component" value="Unassembled WGS sequence"/>
</dbReference>
<dbReference type="OrthoDB" id="2247093at2759"/>
<organism evidence="3 4">
    <name type="scientific">Trichophyton equinum (strain ATCC MYA-4606 / CBS 127.97)</name>
    <name type="common">Horse ringworm fungus</name>
    <dbReference type="NCBI Taxonomy" id="559882"/>
    <lineage>
        <taxon>Eukaryota</taxon>
        <taxon>Fungi</taxon>
        <taxon>Dikarya</taxon>
        <taxon>Ascomycota</taxon>
        <taxon>Pezizomycotina</taxon>
        <taxon>Eurotiomycetes</taxon>
        <taxon>Eurotiomycetidae</taxon>
        <taxon>Onygenales</taxon>
        <taxon>Arthrodermataceae</taxon>
        <taxon>Trichophyton</taxon>
    </lineage>
</organism>
<feature type="compositionally biased region" description="Polar residues" evidence="1">
    <location>
        <begin position="107"/>
        <end position="122"/>
    </location>
</feature>
<dbReference type="Pfam" id="PF07716">
    <property type="entry name" value="bZIP_2"/>
    <property type="match status" value="1"/>
</dbReference>
<feature type="compositionally biased region" description="Polar residues" evidence="1">
    <location>
        <begin position="320"/>
        <end position="334"/>
    </location>
</feature>
<feature type="region of interest" description="Disordered" evidence="1">
    <location>
        <begin position="444"/>
        <end position="464"/>
    </location>
</feature>
<feature type="compositionally biased region" description="Low complexity" evidence="1">
    <location>
        <begin position="225"/>
        <end position="235"/>
    </location>
</feature>
<feature type="domain" description="BZIP" evidence="2">
    <location>
        <begin position="441"/>
        <end position="455"/>
    </location>
</feature>
<feature type="compositionally biased region" description="Polar residues" evidence="1">
    <location>
        <begin position="43"/>
        <end position="53"/>
    </location>
</feature>
<feature type="compositionally biased region" description="Polar residues" evidence="1">
    <location>
        <begin position="181"/>
        <end position="217"/>
    </location>
</feature>
<feature type="compositionally biased region" description="Low complexity" evidence="1">
    <location>
        <begin position="358"/>
        <end position="391"/>
    </location>
</feature>
<feature type="compositionally biased region" description="Polar residues" evidence="1">
    <location>
        <begin position="598"/>
        <end position="607"/>
    </location>
</feature>
<feature type="region of interest" description="Disordered" evidence="1">
    <location>
        <begin position="496"/>
        <end position="642"/>
    </location>
</feature>
<feature type="compositionally biased region" description="Basic and acidic residues" evidence="1">
    <location>
        <begin position="527"/>
        <end position="538"/>
    </location>
</feature>
<gene>
    <name evidence="3" type="ORF">TEQG_06965</name>
</gene>
<proteinExistence type="predicted"/>
<feature type="region of interest" description="Disordered" evidence="1">
    <location>
        <begin position="43"/>
        <end position="254"/>
    </location>
</feature>
<dbReference type="VEuPathDB" id="FungiDB:TEQG_06965"/>
<evidence type="ECO:0000256" key="1">
    <source>
        <dbReference type="SAM" id="MobiDB-lite"/>
    </source>
</evidence>
<dbReference type="AlphaFoldDB" id="F2Q1B5"/>
<feature type="compositionally biased region" description="Basic and acidic residues" evidence="1">
    <location>
        <begin position="80"/>
        <end position="94"/>
    </location>
</feature>
<feature type="compositionally biased region" description="Polar residues" evidence="1">
    <location>
        <begin position="151"/>
        <end position="164"/>
    </location>
</feature>
<feature type="region of interest" description="Disordered" evidence="1">
    <location>
        <begin position="300"/>
        <end position="402"/>
    </location>
</feature>
<accession>F2Q1B5</accession>
<protein>
    <recommendedName>
        <fullName evidence="2">BZIP domain-containing protein</fullName>
    </recommendedName>
</protein>
<dbReference type="eggNOG" id="ENOG502S3WG">
    <property type="taxonomic scope" value="Eukaryota"/>
</dbReference>